<dbReference type="SUPFAM" id="SSF46785">
    <property type="entry name" value="Winged helix' DNA-binding domain"/>
    <property type="match status" value="1"/>
</dbReference>
<sequence>MNRIGHQDYIKSINRALVLETIRNDQPVSRAELARTLGLSRSTVSSVVDELLAKRFVMELGLGDSTNEGGRRGMKLAFNAKSAFGIGVDIKESGMLLMITDLDGNVTYEKKTTPTNKVAYVIEHIQTFIQECGINEDLFIGLSVAVPSVVENTKDIVVDAPSLGWFNLNLKKELAAYFSIPIYINNDVDCSALGERWLGNGAQTDNMFYMSIDAGIGGSIIANGQLIQGSHYSAGEVGYFIDKEDTVHFEPPIAGQYGPFERKLIPLIKEFQETGIPSKALTLNLSIAITNLVNLLNPEKIIIGGVEGPSLAPIVETLEQNVRRFSPIQSKIEIACLGERAQALGALWYLFERIVFSPL</sequence>
<dbReference type="InterPro" id="IPR000835">
    <property type="entry name" value="HTH_MarR-typ"/>
</dbReference>
<dbReference type="PANTHER" id="PTHR18964">
    <property type="entry name" value="ROK (REPRESSOR, ORF, KINASE) FAMILY"/>
    <property type="match status" value="1"/>
</dbReference>
<dbReference type="InterPro" id="IPR036388">
    <property type="entry name" value="WH-like_DNA-bd_sf"/>
</dbReference>
<dbReference type="Pfam" id="PF00480">
    <property type="entry name" value="ROK"/>
    <property type="match status" value="1"/>
</dbReference>
<name>A0ABU6MG08_9BACI</name>
<dbReference type="Proteomes" id="UP001341444">
    <property type="component" value="Unassembled WGS sequence"/>
</dbReference>
<dbReference type="InterPro" id="IPR000600">
    <property type="entry name" value="ROK"/>
</dbReference>
<proteinExistence type="inferred from homology"/>
<dbReference type="Pfam" id="PF12802">
    <property type="entry name" value="MarR_2"/>
    <property type="match status" value="1"/>
</dbReference>
<dbReference type="CDD" id="cd23763">
    <property type="entry name" value="ASKHA_ATPase_ROK"/>
    <property type="match status" value="1"/>
</dbReference>
<dbReference type="EMBL" id="JARMAB010000013">
    <property type="protein sequence ID" value="MED1203622.1"/>
    <property type="molecule type" value="Genomic_DNA"/>
</dbReference>
<evidence type="ECO:0000256" key="3">
    <source>
        <dbReference type="ARBA" id="ARBA00022629"/>
    </source>
</evidence>
<dbReference type="PANTHER" id="PTHR18964:SF149">
    <property type="entry name" value="BIFUNCTIONAL UDP-N-ACETYLGLUCOSAMINE 2-EPIMERASE_N-ACETYLMANNOSAMINE KINASE"/>
    <property type="match status" value="1"/>
</dbReference>
<evidence type="ECO:0000256" key="2">
    <source>
        <dbReference type="ARBA" id="ARBA00006479"/>
    </source>
</evidence>
<evidence type="ECO:0000313" key="6">
    <source>
        <dbReference type="Proteomes" id="UP001341444"/>
    </source>
</evidence>
<dbReference type="InterPro" id="IPR043129">
    <property type="entry name" value="ATPase_NBD"/>
</dbReference>
<comment type="caution">
    <text evidence="5">The sequence shown here is derived from an EMBL/GenBank/DDBJ whole genome shotgun (WGS) entry which is preliminary data.</text>
</comment>
<evidence type="ECO:0000259" key="4">
    <source>
        <dbReference type="Pfam" id="PF12802"/>
    </source>
</evidence>
<evidence type="ECO:0000313" key="5">
    <source>
        <dbReference type="EMBL" id="MED1203622.1"/>
    </source>
</evidence>
<evidence type="ECO:0000256" key="1">
    <source>
        <dbReference type="ARBA" id="ARBA00002486"/>
    </source>
</evidence>
<reference evidence="5 6" key="1">
    <citation type="submission" date="2023-03" db="EMBL/GenBank/DDBJ databases">
        <title>Bacillus Genome Sequencing.</title>
        <authorList>
            <person name="Dunlap C."/>
        </authorList>
    </citation>
    <scope>NUCLEOTIDE SEQUENCE [LARGE SCALE GENOMIC DNA]</scope>
    <source>
        <strain evidence="5 6">B-23453</strain>
    </source>
</reference>
<keyword evidence="6" id="KW-1185">Reference proteome</keyword>
<comment type="function">
    <text evidence="1">Transcriptional repressor of xylose-utilizing enzymes.</text>
</comment>
<dbReference type="RefSeq" id="WP_066271329.1">
    <property type="nucleotide sequence ID" value="NZ_JARMAB010000013.1"/>
</dbReference>
<organism evidence="5 6">
    <name type="scientific">Heyndrickxia acidicola</name>
    <dbReference type="NCBI Taxonomy" id="209389"/>
    <lineage>
        <taxon>Bacteria</taxon>
        <taxon>Bacillati</taxon>
        <taxon>Bacillota</taxon>
        <taxon>Bacilli</taxon>
        <taxon>Bacillales</taxon>
        <taxon>Bacillaceae</taxon>
        <taxon>Heyndrickxia</taxon>
    </lineage>
</organism>
<dbReference type="Gene3D" id="3.30.420.40">
    <property type="match status" value="4"/>
</dbReference>
<accession>A0ABU6MG08</accession>
<dbReference type="Gene3D" id="1.10.10.10">
    <property type="entry name" value="Winged helix-like DNA-binding domain superfamily/Winged helix DNA-binding domain"/>
    <property type="match status" value="1"/>
</dbReference>
<keyword evidence="3" id="KW-0119">Carbohydrate metabolism</keyword>
<dbReference type="SUPFAM" id="SSF53067">
    <property type="entry name" value="Actin-like ATPase domain"/>
    <property type="match status" value="1"/>
</dbReference>
<feature type="domain" description="HTH marR-type" evidence="4">
    <location>
        <begin position="16"/>
        <end position="57"/>
    </location>
</feature>
<comment type="similarity">
    <text evidence="2">Belongs to the ROK (NagC/XylR) family.</text>
</comment>
<keyword evidence="3" id="KW-0859">Xylose metabolism</keyword>
<dbReference type="InterPro" id="IPR036390">
    <property type="entry name" value="WH_DNA-bd_sf"/>
</dbReference>
<protein>
    <submittedName>
        <fullName evidence="5">ROK family transcriptional regulator</fullName>
    </submittedName>
</protein>
<gene>
    <name evidence="5" type="ORF">P4T90_11120</name>
</gene>